<dbReference type="PROSITE" id="PS50192">
    <property type="entry name" value="T_SNARE"/>
    <property type="match status" value="1"/>
</dbReference>
<dbReference type="Proteomes" id="UP000011087">
    <property type="component" value="Unassembled WGS sequence"/>
</dbReference>
<feature type="domain" description="T-SNARE coiled-coil homology" evidence="3">
    <location>
        <begin position="177"/>
        <end position="239"/>
    </location>
</feature>
<reference evidence="4 6" key="1">
    <citation type="journal article" date="2012" name="Nature">
        <title>Algal genomes reveal evolutionary mosaicism and the fate of nucleomorphs.</title>
        <authorList>
            <consortium name="DOE Joint Genome Institute"/>
            <person name="Curtis B.A."/>
            <person name="Tanifuji G."/>
            <person name="Burki F."/>
            <person name="Gruber A."/>
            <person name="Irimia M."/>
            <person name="Maruyama S."/>
            <person name="Arias M.C."/>
            <person name="Ball S.G."/>
            <person name="Gile G.H."/>
            <person name="Hirakawa Y."/>
            <person name="Hopkins J.F."/>
            <person name="Kuo A."/>
            <person name="Rensing S.A."/>
            <person name="Schmutz J."/>
            <person name="Symeonidi A."/>
            <person name="Elias M."/>
            <person name="Eveleigh R.J."/>
            <person name="Herman E.K."/>
            <person name="Klute M.J."/>
            <person name="Nakayama T."/>
            <person name="Obornik M."/>
            <person name="Reyes-Prieto A."/>
            <person name="Armbrust E.V."/>
            <person name="Aves S.J."/>
            <person name="Beiko R.G."/>
            <person name="Coutinho P."/>
            <person name="Dacks J.B."/>
            <person name="Durnford D.G."/>
            <person name="Fast N.M."/>
            <person name="Green B.R."/>
            <person name="Grisdale C.J."/>
            <person name="Hempel F."/>
            <person name="Henrissat B."/>
            <person name="Hoppner M.P."/>
            <person name="Ishida K."/>
            <person name="Kim E."/>
            <person name="Koreny L."/>
            <person name="Kroth P.G."/>
            <person name="Liu Y."/>
            <person name="Malik S.B."/>
            <person name="Maier U.G."/>
            <person name="McRose D."/>
            <person name="Mock T."/>
            <person name="Neilson J.A."/>
            <person name="Onodera N.T."/>
            <person name="Poole A.M."/>
            <person name="Pritham E.J."/>
            <person name="Richards T.A."/>
            <person name="Rocap G."/>
            <person name="Roy S.W."/>
            <person name="Sarai C."/>
            <person name="Schaack S."/>
            <person name="Shirato S."/>
            <person name="Slamovits C.H."/>
            <person name="Spencer D.F."/>
            <person name="Suzuki S."/>
            <person name="Worden A.Z."/>
            <person name="Zauner S."/>
            <person name="Barry K."/>
            <person name="Bell C."/>
            <person name="Bharti A.K."/>
            <person name="Crow J.A."/>
            <person name="Grimwood J."/>
            <person name="Kramer R."/>
            <person name="Lindquist E."/>
            <person name="Lucas S."/>
            <person name="Salamov A."/>
            <person name="McFadden G.I."/>
            <person name="Lane C.E."/>
            <person name="Keeling P.J."/>
            <person name="Gray M.W."/>
            <person name="Grigoriev I.V."/>
            <person name="Archibald J.M."/>
        </authorList>
    </citation>
    <scope>NUCLEOTIDE SEQUENCE</scope>
    <source>
        <strain evidence="4 6">CCMP2712</strain>
    </source>
</reference>
<gene>
    <name evidence="4" type="ORF">GUITHDRAFT_155452</name>
</gene>
<protein>
    <submittedName>
        <fullName evidence="4">Qc-snare</fullName>
    </submittedName>
</protein>
<keyword evidence="2" id="KW-0472">Membrane</keyword>
<dbReference type="SUPFAM" id="SSF58038">
    <property type="entry name" value="SNARE fusion complex"/>
    <property type="match status" value="1"/>
</dbReference>
<organism evidence="4">
    <name type="scientific">Guillardia theta (strain CCMP2712)</name>
    <name type="common">Cryptophyte</name>
    <dbReference type="NCBI Taxonomy" id="905079"/>
    <lineage>
        <taxon>Eukaryota</taxon>
        <taxon>Cryptophyceae</taxon>
        <taxon>Pyrenomonadales</taxon>
        <taxon>Geminigeraceae</taxon>
        <taxon>Guillardia</taxon>
    </lineage>
</organism>
<dbReference type="CDD" id="cd15841">
    <property type="entry name" value="SNARE_Qc"/>
    <property type="match status" value="1"/>
</dbReference>
<evidence type="ECO:0000313" key="5">
    <source>
        <dbReference type="EnsemblProtists" id="EKX35565"/>
    </source>
</evidence>
<dbReference type="PaxDb" id="55529-EKX35565"/>
<keyword evidence="2" id="KW-1133">Transmembrane helix</keyword>
<dbReference type="AlphaFoldDB" id="L1IIC2"/>
<dbReference type="OrthoDB" id="29755at2759"/>
<dbReference type="EnsemblProtists" id="EKX35565">
    <property type="protein sequence ID" value="EKX35565"/>
    <property type="gene ID" value="GUITHDRAFT_155452"/>
</dbReference>
<evidence type="ECO:0000313" key="4">
    <source>
        <dbReference type="EMBL" id="EKX35565.1"/>
    </source>
</evidence>
<accession>L1IIC2</accession>
<dbReference type="EMBL" id="JH993088">
    <property type="protein sequence ID" value="EKX35565.1"/>
    <property type="molecule type" value="Genomic_DNA"/>
</dbReference>
<dbReference type="SMART" id="SM00397">
    <property type="entry name" value="t_SNARE"/>
    <property type="match status" value="1"/>
</dbReference>
<reference evidence="5" key="3">
    <citation type="submission" date="2015-06" db="UniProtKB">
        <authorList>
            <consortium name="EnsemblProtists"/>
        </authorList>
    </citation>
    <scope>IDENTIFICATION</scope>
</reference>
<evidence type="ECO:0000256" key="1">
    <source>
        <dbReference type="SAM" id="Coils"/>
    </source>
</evidence>
<reference evidence="6" key="2">
    <citation type="submission" date="2012-11" db="EMBL/GenBank/DDBJ databases">
        <authorList>
            <person name="Kuo A."/>
            <person name="Curtis B.A."/>
            <person name="Tanifuji G."/>
            <person name="Burki F."/>
            <person name="Gruber A."/>
            <person name="Irimia M."/>
            <person name="Maruyama S."/>
            <person name="Arias M.C."/>
            <person name="Ball S.G."/>
            <person name="Gile G.H."/>
            <person name="Hirakawa Y."/>
            <person name="Hopkins J.F."/>
            <person name="Rensing S.A."/>
            <person name="Schmutz J."/>
            <person name="Symeonidi A."/>
            <person name="Elias M."/>
            <person name="Eveleigh R.J."/>
            <person name="Herman E.K."/>
            <person name="Klute M.J."/>
            <person name="Nakayama T."/>
            <person name="Obornik M."/>
            <person name="Reyes-Prieto A."/>
            <person name="Armbrust E.V."/>
            <person name="Aves S.J."/>
            <person name="Beiko R.G."/>
            <person name="Coutinho P."/>
            <person name="Dacks J.B."/>
            <person name="Durnford D.G."/>
            <person name="Fast N.M."/>
            <person name="Green B.R."/>
            <person name="Grisdale C."/>
            <person name="Hempe F."/>
            <person name="Henrissat B."/>
            <person name="Hoppner M.P."/>
            <person name="Ishida K.-I."/>
            <person name="Kim E."/>
            <person name="Koreny L."/>
            <person name="Kroth P.G."/>
            <person name="Liu Y."/>
            <person name="Malik S.-B."/>
            <person name="Maier U.G."/>
            <person name="McRose D."/>
            <person name="Mock T."/>
            <person name="Neilson J.A."/>
            <person name="Onodera N.T."/>
            <person name="Poole A.M."/>
            <person name="Pritham E.J."/>
            <person name="Richards T.A."/>
            <person name="Rocap G."/>
            <person name="Roy S.W."/>
            <person name="Sarai C."/>
            <person name="Schaack S."/>
            <person name="Shirato S."/>
            <person name="Slamovits C.H."/>
            <person name="Spencer D.F."/>
            <person name="Suzuki S."/>
            <person name="Worden A.Z."/>
            <person name="Zauner S."/>
            <person name="Barry K."/>
            <person name="Bell C."/>
            <person name="Bharti A.K."/>
            <person name="Crow J.A."/>
            <person name="Grimwood J."/>
            <person name="Kramer R."/>
            <person name="Lindquist E."/>
            <person name="Lucas S."/>
            <person name="Salamov A."/>
            <person name="McFadden G.I."/>
            <person name="Lane C.E."/>
            <person name="Keeling P.J."/>
            <person name="Gray M.W."/>
            <person name="Grigoriev I.V."/>
            <person name="Archibald J.M."/>
        </authorList>
    </citation>
    <scope>NUCLEOTIDE SEQUENCE</scope>
    <source>
        <strain evidence="6">CCMP2712</strain>
    </source>
</reference>
<dbReference type="Gene3D" id="1.20.5.110">
    <property type="match status" value="1"/>
</dbReference>
<evidence type="ECO:0000313" key="6">
    <source>
        <dbReference type="Proteomes" id="UP000011087"/>
    </source>
</evidence>
<dbReference type="STRING" id="905079.L1IIC2"/>
<dbReference type="KEGG" id="gtt:GUITHDRAFT_155452"/>
<keyword evidence="1" id="KW-0175">Coiled coil</keyword>
<name>L1IIC2_GUITC</name>
<evidence type="ECO:0000259" key="3">
    <source>
        <dbReference type="PROSITE" id="PS50192"/>
    </source>
</evidence>
<dbReference type="GeneID" id="17292306"/>
<sequence>MATYHTIDGLIRRLEDIHVEISDGVSELTGSKRDERSPLQIAQSDCIDQIELLRRSVHRRDELFAQGKNRSVDGIAAAAAVRRDLNELAMKAEKLEKIHANSYKGSDSEMSHEVHAILKNIDICIKREKEAGSTSVKKSTKDEKLFHSLHHGPNSRVDSNTRIEIDDSLRERLIHVNQRDEELDGSLDSIAAGLQRLRAIATDIHNEVRVQAVMIDEIAIKADNAENQLTNMNRKMHNVLKQAGGASRFFINIILSFILLSLALFIFQALRNASGT</sequence>
<feature type="coiled-coil region" evidence="1">
    <location>
        <begin position="215"/>
        <end position="242"/>
    </location>
</feature>
<keyword evidence="6" id="KW-1185">Reference proteome</keyword>
<dbReference type="HOGENOM" id="CLU_1009879_0_0_1"/>
<evidence type="ECO:0000256" key="2">
    <source>
        <dbReference type="SAM" id="Phobius"/>
    </source>
</evidence>
<dbReference type="OMA" id="KQSGGWA"/>
<proteinExistence type="predicted"/>
<dbReference type="InterPro" id="IPR000727">
    <property type="entry name" value="T_SNARE_dom"/>
</dbReference>
<feature type="transmembrane region" description="Helical" evidence="2">
    <location>
        <begin position="249"/>
        <end position="270"/>
    </location>
</feature>
<keyword evidence="2" id="KW-0812">Transmembrane</keyword>
<dbReference type="RefSeq" id="XP_005822545.1">
    <property type="nucleotide sequence ID" value="XM_005822488.1"/>
</dbReference>